<sequence length="326" mass="36805">MINFSQFIFLAIIFGFLYYLNSKGNEPISHKQDTPVVESLEKKSKNKSKKSKTTSNSGKSEKAFENSENRVKKESSKKTAAEKEKSNKTADKTLKKEKLKEKDTSKNVEEEKAKKENKSKKLDKKHSGPVALNPVDDPADNPSYSKVVENYYKNNTSKKDFDYEDSADITNLEPASNWVKIKTGKKAQVKKTKAAPIEVHAGKFSSLNPDQNLEQNDLISSSVNAAKAKSKSTTKNSTKKNTAQESKSEVVERSTAKNRRKSEKFKAQKQAVAQLQNVRLKEHKKELDKARMEQQFSKDSKRQSNISKHKLLPTGAMVENGRLVWT</sequence>
<feature type="compositionally biased region" description="Basic and acidic residues" evidence="1">
    <location>
        <begin position="59"/>
        <end position="120"/>
    </location>
</feature>
<accession>A0A2T9Z897</accession>
<comment type="caution">
    <text evidence="3">The sequence shown here is derived from an EMBL/GenBank/DDBJ whole genome shotgun (WGS) entry which is preliminary data.</text>
</comment>
<evidence type="ECO:0000313" key="3">
    <source>
        <dbReference type="EMBL" id="PVV00814.1"/>
    </source>
</evidence>
<protein>
    <submittedName>
        <fullName evidence="3">Uncharacterized protein</fullName>
    </submittedName>
</protein>
<feature type="compositionally biased region" description="Basic and acidic residues" evidence="1">
    <location>
        <begin position="28"/>
        <end position="43"/>
    </location>
</feature>
<name>A0A2T9Z897_9FUNG</name>
<feature type="chain" id="PRO_5015470797" evidence="2">
    <location>
        <begin position="23"/>
        <end position="326"/>
    </location>
</feature>
<evidence type="ECO:0000256" key="1">
    <source>
        <dbReference type="SAM" id="MobiDB-lite"/>
    </source>
</evidence>
<gene>
    <name evidence="3" type="ORF">BB560_004788</name>
</gene>
<feature type="compositionally biased region" description="Polar residues" evidence="1">
    <location>
        <begin position="205"/>
        <end position="219"/>
    </location>
</feature>
<dbReference type="AlphaFoldDB" id="A0A2T9Z897"/>
<organism evidence="3 4">
    <name type="scientific">Smittium megazygosporum</name>
    <dbReference type="NCBI Taxonomy" id="133381"/>
    <lineage>
        <taxon>Eukaryota</taxon>
        <taxon>Fungi</taxon>
        <taxon>Fungi incertae sedis</taxon>
        <taxon>Zoopagomycota</taxon>
        <taxon>Kickxellomycotina</taxon>
        <taxon>Harpellomycetes</taxon>
        <taxon>Harpellales</taxon>
        <taxon>Legeriomycetaceae</taxon>
        <taxon>Smittium</taxon>
    </lineage>
</organism>
<evidence type="ECO:0000256" key="2">
    <source>
        <dbReference type="SAM" id="SignalP"/>
    </source>
</evidence>
<dbReference type="EMBL" id="MBFS01001624">
    <property type="protein sequence ID" value="PVV00814.1"/>
    <property type="molecule type" value="Genomic_DNA"/>
</dbReference>
<feature type="compositionally biased region" description="Low complexity" evidence="1">
    <location>
        <begin position="220"/>
        <end position="243"/>
    </location>
</feature>
<keyword evidence="4" id="KW-1185">Reference proteome</keyword>
<feature type="compositionally biased region" description="Basic and acidic residues" evidence="1">
    <location>
        <begin position="246"/>
        <end position="255"/>
    </location>
</feature>
<feature type="region of interest" description="Disordered" evidence="1">
    <location>
        <begin position="200"/>
        <end position="313"/>
    </location>
</feature>
<feature type="compositionally biased region" description="Basic and acidic residues" evidence="1">
    <location>
        <begin position="279"/>
        <end position="302"/>
    </location>
</feature>
<reference evidence="3 4" key="1">
    <citation type="journal article" date="2018" name="MBio">
        <title>Comparative Genomics Reveals the Core Gene Toolbox for the Fungus-Insect Symbiosis.</title>
        <authorList>
            <person name="Wang Y."/>
            <person name="Stata M."/>
            <person name="Wang W."/>
            <person name="Stajich J.E."/>
            <person name="White M.M."/>
            <person name="Moncalvo J.M."/>
        </authorList>
    </citation>
    <scope>NUCLEOTIDE SEQUENCE [LARGE SCALE GENOMIC DNA]</scope>
    <source>
        <strain evidence="3 4">SC-DP-2</strain>
    </source>
</reference>
<feature type="signal peptide" evidence="2">
    <location>
        <begin position="1"/>
        <end position="22"/>
    </location>
</feature>
<dbReference type="Proteomes" id="UP000245609">
    <property type="component" value="Unassembled WGS sequence"/>
</dbReference>
<keyword evidence="2" id="KW-0732">Signal</keyword>
<proteinExistence type="predicted"/>
<feature type="region of interest" description="Disordered" evidence="1">
    <location>
        <begin position="27"/>
        <end position="145"/>
    </location>
</feature>
<dbReference type="OrthoDB" id="5767094at2759"/>
<evidence type="ECO:0000313" key="4">
    <source>
        <dbReference type="Proteomes" id="UP000245609"/>
    </source>
</evidence>